<dbReference type="PANTHER" id="PTHR31960">
    <property type="entry name" value="F-BOX PROTEIN PP2-A15"/>
    <property type="match status" value="1"/>
</dbReference>
<dbReference type="PANTHER" id="PTHR31960:SF2">
    <property type="entry name" value="F-BOX PROTEIN PP2-A15"/>
    <property type="match status" value="1"/>
</dbReference>
<evidence type="ECO:0008006" key="4">
    <source>
        <dbReference type="Google" id="ProtNLM"/>
    </source>
</evidence>
<keyword evidence="1" id="KW-1133">Transmembrane helix</keyword>
<dbReference type="OrthoDB" id="533833at2759"/>
<evidence type="ECO:0000256" key="1">
    <source>
        <dbReference type="SAM" id="Phobius"/>
    </source>
</evidence>
<dbReference type="Pfam" id="PF14299">
    <property type="entry name" value="PP2"/>
    <property type="match status" value="1"/>
</dbReference>
<sequence length="210" mass="24309">MLYKKMVLLSFKNQNKITSQLVISSDLLLFFCYILAAMTSHYKGKETPELVKFDEGNQSLVIKPGALTIIWGEDDRYWKKPVADGPTELLQVSWLEVTGQVSMNKFEKGEYSVKFRVELKPDNFGWSDGPVYLMVKCANEQRSWRKFDLSTLQPNKQFDVPLERPLKFKVTESRGTNDKLYFGMYEIWRGRWKGGLVIHEVVITPVTPAQ</sequence>
<proteinExistence type="predicted"/>
<evidence type="ECO:0000313" key="3">
    <source>
        <dbReference type="Proteomes" id="UP000639772"/>
    </source>
</evidence>
<accession>A0A835UY56</accession>
<keyword evidence="1" id="KW-0472">Membrane</keyword>
<evidence type="ECO:0000313" key="2">
    <source>
        <dbReference type="EMBL" id="KAG0478058.1"/>
    </source>
</evidence>
<feature type="transmembrane region" description="Helical" evidence="1">
    <location>
        <begin position="21"/>
        <end position="42"/>
    </location>
</feature>
<organism evidence="2 3">
    <name type="scientific">Vanilla planifolia</name>
    <name type="common">Vanilla</name>
    <dbReference type="NCBI Taxonomy" id="51239"/>
    <lineage>
        <taxon>Eukaryota</taxon>
        <taxon>Viridiplantae</taxon>
        <taxon>Streptophyta</taxon>
        <taxon>Embryophyta</taxon>
        <taxon>Tracheophyta</taxon>
        <taxon>Spermatophyta</taxon>
        <taxon>Magnoliopsida</taxon>
        <taxon>Liliopsida</taxon>
        <taxon>Asparagales</taxon>
        <taxon>Orchidaceae</taxon>
        <taxon>Vanilloideae</taxon>
        <taxon>Vanilleae</taxon>
        <taxon>Vanilla</taxon>
    </lineage>
</organism>
<name>A0A835UY56_VANPL</name>
<dbReference type="EMBL" id="JADCNM010000006">
    <property type="protein sequence ID" value="KAG0478058.1"/>
    <property type="molecule type" value="Genomic_DNA"/>
</dbReference>
<reference evidence="2 3" key="1">
    <citation type="journal article" date="2020" name="Nat. Food">
        <title>A phased Vanilla planifolia genome enables genetic improvement of flavour and production.</title>
        <authorList>
            <person name="Hasing T."/>
            <person name="Tang H."/>
            <person name="Brym M."/>
            <person name="Khazi F."/>
            <person name="Huang T."/>
            <person name="Chambers A.H."/>
        </authorList>
    </citation>
    <scope>NUCLEOTIDE SEQUENCE [LARGE SCALE GENOMIC DNA]</scope>
    <source>
        <tissue evidence="2">Leaf</tissue>
    </source>
</reference>
<comment type="caution">
    <text evidence="2">The sequence shown here is derived from an EMBL/GenBank/DDBJ whole genome shotgun (WGS) entry which is preliminary data.</text>
</comment>
<dbReference type="Proteomes" id="UP000639772">
    <property type="component" value="Chromosome 6"/>
</dbReference>
<keyword evidence="1" id="KW-0812">Transmembrane</keyword>
<gene>
    <name evidence="2" type="ORF">HPP92_012777</name>
</gene>
<dbReference type="InterPro" id="IPR025886">
    <property type="entry name" value="PP2-like"/>
</dbReference>
<dbReference type="AlphaFoldDB" id="A0A835UY56"/>
<protein>
    <recommendedName>
        <fullName evidence="4">Protein PHLOEM PROTEIN 2-LIKE A9-like</fullName>
    </recommendedName>
</protein>